<dbReference type="RefSeq" id="WP_378039466.1">
    <property type="nucleotide sequence ID" value="NZ_JBHSIV010000059.1"/>
</dbReference>
<evidence type="ECO:0000313" key="3">
    <source>
        <dbReference type="EMBL" id="MFC5066151.1"/>
    </source>
</evidence>
<accession>A0ABV9YU40</accession>
<dbReference type="Gene3D" id="1.10.3290.10">
    <property type="entry name" value="Fido-like domain"/>
    <property type="match status" value="1"/>
</dbReference>
<organism evidence="3 4">
    <name type="scientific">Actinomycetospora atypica</name>
    <dbReference type="NCBI Taxonomy" id="1290095"/>
    <lineage>
        <taxon>Bacteria</taxon>
        <taxon>Bacillati</taxon>
        <taxon>Actinomycetota</taxon>
        <taxon>Actinomycetes</taxon>
        <taxon>Pseudonocardiales</taxon>
        <taxon>Pseudonocardiaceae</taxon>
        <taxon>Actinomycetospora</taxon>
    </lineage>
</organism>
<dbReference type="Pfam" id="PF02661">
    <property type="entry name" value="Fic"/>
    <property type="match status" value="1"/>
</dbReference>
<dbReference type="PROSITE" id="PS51459">
    <property type="entry name" value="FIDO"/>
    <property type="match status" value="1"/>
</dbReference>
<proteinExistence type="predicted"/>
<gene>
    <name evidence="3" type="ORF">ACFPBZ_28360</name>
</gene>
<dbReference type="SUPFAM" id="SSF140931">
    <property type="entry name" value="Fic-like"/>
    <property type="match status" value="1"/>
</dbReference>
<evidence type="ECO:0000256" key="1">
    <source>
        <dbReference type="SAM" id="MobiDB-lite"/>
    </source>
</evidence>
<dbReference type="Proteomes" id="UP001595947">
    <property type="component" value="Unassembled WGS sequence"/>
</dbReference>
<feature type="compositionally biased region" description="Basic residues" evidence="1">
    <location>
        <begin position="106"/>
        <end position="128"/>
    </location>
</feature>
<feature type="domain" description="Fido" evidence="2">
    <location>
        <begin position="1"/>
        <end position="102"/>
    </location>
</feature>
<sequence length="167" mass="18086">MTDPYLDPRTGILRNRLGIGDADELARLTDLVGNLNALHPFRDGNGRTLRAFVAQLAREAGYELRWRAMDPAENVAASRASLAGDDARSGGCSTGSCTRSEDRSGRTRSLRGRARHRRHRGPIGRVGRRAPCCGRGGSGGGPRRGRGRSVRGRAACPTTSRPRRLGW</sequence>
<dbReference type="InterPro" id="IPR036597">
    <property type="entry name" value="Fido-like_dom_sf"/>
</dbReference>
<evidence type="ECO:0000313" key="4">
    <source>
        <dbReference type="Proteomes" id="UP001595947"/>
    </source>
</evidence>
<protein>
    <submittedName>
        <fullName evidence="3">Fic family protein</fullName>
    </submittedName>
</protein>
<dbReference type="InterPro" id="IPR003812">
    <property type="entry name" value="Fido"/>
</dbReference>
<dbReference type="EMBL" id="JBHSIV010000059">
    <property type="protein sequence ID" value="MFC5066151.1"/>
    <property type="molecule type" value="Genomic_DNA"/>
</dbReference>
<feature type="compositionally biased region" description="Low complexity" evidence="1">
    <location>
        <begin position="89"/>
        <end position="98"/>
    </location>
</feature>
<keyword evidence="4" id="KW-1185">Reference proteome</keyword>
<name>A0ABV9YU40_9PSEU</name>
<reference evidence="4" key="1">
    <citation type="journal article" date="2019" name="Int. J. Syst. Evol. Microbiol.">
        <title>The Global Catalogue of Microorganisms (GCM) 10K type strain sequencing project: providing services to taxonomists for standard genome sequencing and annotation.</title>
        <authorList>
            <consortium name="The Broad Institute Genomics Platform"/>
            <consortium name="The Broad Institute Genome Sequencing Center for Infectious Disease"/>
            <person name="Wu L."/>
            <person name="Ma J."/>
        </authorList>
    </citation>
    <scope>NUCLEOTIDE SEQUENCE [LARGE SCALE GENOMIC DNA]</scope>
    <source>
        <strain evidence="4">CGMCC 4.7093</strain>
    </source>
</reference>
<comment type="caution">
    <text evidence="3">The sequence shown here is derived from an EMBL/GenBank/DDBJ whole genome shotgun (WGS) entry which is preliminary data.</text>
</comment>
<feature type="region of interest" description="Disordered" evidence="1">
    <location>
        <begin position="79"/>
        <end position="167"/>
    </location>
</feature>
<evidence type="ECO:0000259" key="2">
    <source>
        <dbReference type="PROSITE" id="PS51459"/>
    </source>
</evidence>